<dbReference type="PANTHER" id="PTHR21366">
    <property type="entry name" value="GLYOXALASE FAMILY PROTEIN"/>
    <property type="match status" value="1"/>
</dbReference>
<dbReference type="EMBL" id="FXYH01000009">
    <property type="protein sequence ID" value="SMX43386.1"/>
    <property type="molecule type" value="Genomic_DNA"/>
</dbReference>
<dbReference type="RefSeq" id="WP_097805243.1">
    <property type="nucleotide sequence ID" value="NZ_FXYH01000009.1"/>
</dbReference>
<dbReference type="Pfam" id="PF00903">
    <property type="entry name" value="Glyoxalase"/>
    <property type="match status" value="1"/>
</dbReference>
<accession>A0A238KMV1</accession>
<evidence type="ECO:0000313" key="2">
    <source>
        <dbReference type="EMBL" id="SMX43386.1"/>
    </source>
</evidence>
<dbReference type="SUPFAM" id="SSF54593">
    <property type="entry name" value="Glyoxalase/Bleomycin resistance protein/Dihydroxybiphenyl dioxygenase"/>
    <property type="match status" value="1"/>
</dbReference>
<sequence length="132" mass="14531">MQPRVQFLDHLVLTVADIEATCQFYQNALGMVPTQFTPADGSTRWALCFGAQKINLHPAGKEYAPKANRPTPGSADLCFLSEQTMTDWQDHFAAQGIAIEEGPVQRTGATGPILSLYIRDPDKNLIEISNQI</sequence>
<dbReference type="PROSITE" id="PS51819">
    <property type="entry name" value="VOC"/>
    <property type="match status" value="1"/>
</dbReference>
<dbReference type="Gene3D" id="3.10.180.10">
    <property type="entry name" value="2,3-Dihydroxybiphenyl 1,2-Dioxygenase, domain 1"/>
    <property type="match status" value="1"/>
</dbReference>
<keyword evidence="3" id="KW-1185">Reference proteome</keyword>
<dbReference type="InterPro" id="IPR029068">
    <property type="entry name" value="Glyas_Bleomycin-R_OHBP_Dase"/>
</dbReference>
<protein>
    <submittedName>
        <fullName evidence="2">Virulence protein</fullName>
    </submittedName>
</protein>
<dbReference type="InterPro" id="IPR037523">
    <property type="entry name" value="VOC_core"/>
</dbReference>
<feature type="domain" description="VOC" evidence="1">
    <location>
        <begin position="7"/>
        <end position="131"/>
    </location>
</feature>
<dbReference type="OrthoDB" id="9812656at2"/>
<evidence type="ECO:0000313" key="3">
    <source>
        <dbReference type="Proteomes" id="UP000220836"/>
    </source>
</evidence>
<dbReference type="CDD" id="cd07253">
    <property type="entry name" value="GLOD5"/>
    <property type="match status" value="1"/>
</dbReference>
<dbReference type="AlphaFoldDB" id="A0A238KMV1"/>
<dbReference type="PANTHER" id="PTHR21366:SF14">
    <property type="entry name" value="GLYOXALASE DOMAIN-CONTAINING PROTEIN 5"/>
    <property type="match status" value="1"/>
</dbReference>
<dbReference type="InterPro" id="IPR050383">
    <property type="entry name" value="GlyoxalaseI/FosfomycinResist"/>
</dbReference>
<dbReference type="Proteomes" id="UP000220836">
    <property type="component" value="Unassembled WGS sequence"/>
</dbReference>
<gene>
    <name evidence="2" type="ORF">PEV8663_02659</name>
</gene>
<organism evidence="2 3">
    <name type="scientific">Pelagimonas varians</name>
    <dbReference type="NCBI Taxonomy" id="696760"/>
    <lineage>
        <taxon>Bacteria</taxon>
        <taxon>Pseudomonadati</taxon>
        <taxon>Pseudomonadota</taxon>
        <taxon>Alphaproteobacteria</taxon>
        <taxon>Rhodobacterales</taxon>
        <taxon>Roseobacteraceae</taxon>
        <taxon>Pelagimonas</taxon>
    </lineage>
</organism>
<dbReference type="InterPro" id="IPR004360">
    <property type="entry name" value="Glyas_Fos-R_dOase_dom"/>
</dbReference>
<name>A0A238KMV1_9RHOB</name>
<proteinExistence type="predicted"/>
<reference evidence="2 3" key="1">
    <citation type="submission" date="2017-05" db="EMBL/GenBank/DDBJ databases">
        <authorList>
            <person name="Song R."/>
            <person name="Chenine A.L."/>
            <person name="Ruprecht R.M."/>
        </authorList>
    </citation>
    <scope>NUCLEOTIDE SEQUENCE [LARGE SCALE GENOMIC DNA]</scope>
    <source>
        <strain evidence="2 3">CECT 8663</strain>
    </source>
</reference>
<evidence type="ECO:0000259" key="1">
    <source>
        <dbReference type="PROSITE" id="PS51819"/>
    </source>
</evidence>